<dbReference type="EMBL" id="UINC01150270">
    <property type="protein sequence ID" value="SVD43219.1"/>
    <property type="molecule type" value="Genomic_DNA"/>
</dbReference>
<dbReference type="AlphaFoldDB" id="A0A382V9Q3"/>
<gene>
    <name evidence="1" type="ORF">METZ01_LOCUS396073</name>
</gene>
<name>A0A382V9Q3_9ZZZZ</name>
<proteinExistence type="predicted"/>
<sequence length="47" mass="5458">MALPRDRRVRVSPDELLCPGIASLPGFKFLPEDSYKKQQLMEKFHNV</sequence>
<reference evidence="1" key="1">
    <citation type="submission" date="2018-05" db="EMBL/GenBank/DDBJ databases">
        <authorList>
            <person name="Lanie J.A."/>
            <person name="Ng W.-L."/>
            <person name="Kazmierczak K.M."/>
            <person name="Andrzejewski T.M."/>
            <person name="Davidsen T.M."/>
            <person name="Wayne K.J."/>
            <person name="Tettelin H."/>
            <person name="Glass J.I."/>
            <person name="Rusch D."/>
            <person name="Podicherti R."/>
            <person name="Tsui H.-C.T."/>
            <person name="Winkler M.E."/>
        </authorList>
    </citation>
    <scope>NUCLEOTIDE SEQUENCE</scope>
</reference>
<accession>A0A382V9Q3</accession>
<evidence type="ECO:0000313" key="1">
    <source>
        <dbReference type="EMBL" id="SVD43219.1"/>
    </source>
</evidence>
<feature type="non-terminal residue" evidence="1">
    <location>
        <position position="47"/>
    </location>
</feature>
<organism evidence="1">
    <name type="scientific">marine metagenome</name>
    <dbReference type="NCBI Taxonomy" id="408172"/>
    <lineage>
        <taxon>unclassified sequences</taxon>
        <taxon>metagenomes</taxon>
        <taxon>ecological metagenomes</taxon>
    </lineage>
</organism>
<protein>
    <submittedName>
        <fullName evidence="1">Uncharacterized protein</fullName>
    </submittedName>
</protein>